<sequence>IMAAVPLNNLQEQLERHSARKFNNKFSLSKPKSSGFTFKKKTSEGDISITSMPVVKTPVLSDKDVNVSGAFSFTEPLYQTPNQQTMTGDFFKNALAGQQTRDTCSDLSLPDLLQIPQEVLCTTPNTPTVNKPYTAAFKKLEFNSSPDSSLNEWADMDDFDILSSKAFVTPSRNDFVRVSTAQKSKKTKRNFFKPPPHKANTVKADLTLSSPESQQVDLTKEKKEELECLSSDVICIDDDPDSKEFIKKATLESQPLKTCLGDERDNTEKNLAEVELHSAGKIPYIQHDYDYYDVDFVPPSPEEEISTASSSLNCTSMLKDLDDSDKEKNILSTSNELSSKPEKIIPLERGPEASRDYKAREISVQQQLIHVMEHICKLVDTIPDDELKALNCGNELLQQRNIRRKLLAEADFNRNDISLLSSVWTHGPDSLGNTMEGDSCPVGNPTKELNFPYLLSDSLSTGECLLTTTPGKTGFSATMKNLFERPLLNSHLQKSFVSSNWAETPRTEKRNESSYFPGNVLTSTAVKDPNKHTDSENNSEREIQASYNIDNFNIDDFDDDDDDWENIMHNLAANKPSTAAYPPIKEGGPVKSVSERISSAKTNSLPVASTAQNKNFSESIYNYTDKLAQNLSSKNKKHEHFQSLNFPHTKEMMKIFHKKFGLHNFRTNQLEAINAALLGEDCFILMPTGGGKSLCYQLPACVSPGVTIVISPLRSLIVDQVQKLTSFDIPATYLTGDKTDSEAANIYLQLSKKDPIIKLLYVTPEKVCASNRLISTLENLYERKLLARFVIDEAHCVSQWGHDFRQDYKRMNMLRQKFPSVPVMALTATANPRVQKDILTQLKILRPQVFSMSFNRHNLKYYVLPKKPKKVAFDCLEWIRKHHPYDSGIIYCLSRRECDTMADTLQKDGLAALAYHAGLSDSARDAVQHKWINQDGCQVICATIAFGMGIDKPDVRFVIHASLPKSVEGYYQESGRAGRDGEISHCVLFYAYHDVTRLKRLIMTEKDGNYHTKETHFNNLYSMVHYCENITECRRIQLLAYFGENGFDPDFCKKYPDVSCDNCCKTKDYKTRDVTDDVKNIVRFVQEHSLSPGTRNISPSGRFTMNMLVDIFLGSKSAKIQSGIFGKGSAYSRHNAERLFKKLILEKILDEDLYINANDQAIAYVMLGAKAQTVLNGHLKVDFMETENSSSMKKQKTLVAKVSQREEVVKKCLGELTEVCKSLGKVFGVHYFNIFNTATLKKLAESLSSDPEVLLQIDGVTEDKLEKYGAEMLPVLQRYSEWTLPAEDNSPGINLAGSRGTGRSMPDELDEGAPVSSHYFAKQSRNERKRRKMPVSQRPKRRRTSYGGFKAKGGSTTCTKMSSKSKSSGVIGSSSASHGSQATSGASRKLGIMAPPKPINRAFLRPAYAFS</sequence>
<dbReference type="SUPFAM" id="SSF47819">
    <property type="entry name" value="HRDC-like"/>
    <property type="match status" value="1"/>
</dbReference>
<keyword evidence="11" id="KW-0067">ATP-binding</keyword>
<dbReference type="GO" id="GO:0045910">
    <property type="term" value="P:negative regulation of DNA recombination"/>
    <property type="evidence" value="ECO:0007669"/>
    <property type="project" value="Ensembl"/>
</dbReference>
<evidence type="ECO:0000256" key="14">
    <source>
        <dbReference type="ARBA" id="ARBA00023235"/>
    </source>
</evidence>
<keyword evidence="13" id="KW-0234">DNA repair</keyword>
<evidence type="ECO:0000256" key="5">
    <source>
        <dbReference type="ARBA" id="ARBA00022723"/>
    </source>
</evidence>
<dbReference type="FunFam" id="1.10.150.80:FF:000003">
    <property type="entry name" value="Bloom syndrome RecQ-like helicase"/>
    <property type="match status" value="1"/>
</dbReference>
<evidence type="ECO:0000256" key="7">
    <source>
        <dbReference type="ARBA" id="ARBA00022763"/>
    </source>
</evidence>
<feature type="compositionally biased region" description="Basic and acidic residues" evidence="20">
    <location>
        <begin position="528"/>
        <end position="542"/>
    </location>
</feature>
<dbReference type="GO" id="GO:0043138">
    <property type="term" value="F:3'-5' DNA helicase activity"/>
    <property type="evidence" value="ECO:0007669"/>
    <property type="project" value="UniProtKB-EC"/>
</dbReference>
<dbReference type="GO" id="GO:0061820">
    <property type="term" value="P:telomeric D-loop disassembly"/>
    <property type="evidence" value="ECO:0007669"/>
    <property type="project" value="Ensembl"/>
</dbReference>
<dbReference type="InterPro" id="IPR032437">
    <property type="entry name" value="BLM_N"/>
</dbReference>
<keyword evidence="5" id="KW-0479">Metal-binding</keyword>
<evidence type="ECO:0000256" key="16">
    <source>
        <dbReference type="ARBA" id="ARBA00034617"/>
    </source>
</evidence>
<dbReference type="PANTHER" id="PTHR13710">
    <property type="entry name" value="DNA HELICASE RECQ FAMILY MEMBER"/>
    <property type="match status" value="1"/>
</dbReference>
<dbReference type="GO" id="GO:0007095">
    <property type="term" value="P:mitotic G2 DNA damage checkpoint signaling"/>
    <property type="evidence" value="ECO:0007669"/>
    <property type="project" value="Ensembl"/>
</dbReference>
<dbReference type="GO" id="GO:0008270">
    <property type="term" value="F:zinc ion binding"/>
    <property type="evidence" value="ECO:0007669"/>
    <property type="project" value="Ensembl"/>
</dbReference>
<dbReference type="InterPro" id="IPR010997">
    <property type="entry name" value="HRDC-like_sf"/>
</dbReference>
<dbReference type="GO" id="GO:0000781">
    <property type="term" value="C:chromosome, telomeric region"/>
    <property type="evidence" value="ECO:0007669"/>
    <property type="project" value="Ensembl"/>
</dbReference>
<evidence type="ECO:0000256" key="1">
    <source>
        <dbReference type="ARBA" id="ARBA00001947"/>
    </source>
</evidence>
<keyword evidence="15" id="KW-0539">Nucleus</keyword>
<dbReference type="CDD" id="cd18794">
    <property type="entry name" value="SF2_C_RecQ"/>
    <property type="match status" value="1"/>
</dbReference>
<dbReference type="GO" id="GO:0031297">
    <property type="term" value="P:replication fork processing"/>
    <property type="evidence" value="ECO:0007669"/>
    <property type="project" value="Ensembl"/>
</dbReference>
<evidence type="ECO:0000256" key="2">
    <source>
        <dbReference type="ARBA" id="ARBA00004123"/>
    </source>
</evidence>
<dbReference type="FunFam" id="3.40.50.300:FF:000537">
    <property type="entry name" value="Bloom syndrome RecQ-like helicase"/>
    <property type="match status" value="1"/>
</dbReference>
<dbReference type="Pfam" id="PF08072">
    <property type="entry name" value="BDHCT"/>
    <property type="match status" value="1"/>
</dbReference>
<evidence type="ECO:0000256" key="6">
    <source>
        <dbReference type="ARBA" id="ARBA00022741"/>
    </source>
</evidence>
<evidence type="ECO:0000256" key="19">
    <source>
        <dbReference type="ARBA" id="ARBA00073450"/>
    </source>
</evidence>
<dbReference type="GO" id="GO:0061849">
    <property type="term" value="F:telomeric G-quadruplex DNA binding"/>
    <property type="evidence" value="ECO:0007669"/>
    <property type="project" value="Ensembl"/>
</dbReference>
<dbReference type="InterPro" id="IPR011545">
    <property type="entry name" value="DEAD/DEAH_box_helicase_dom"/>
</dbReference>
<keyword evidence="6" id="KW-0547">Nucleotide-binding</keyword>
<dbReference type="GO" id="GO:0000724">
    <property type="term" value="P:double-strand break repair via homologous recombination"/>
    <property type="evidence" value="ECO:0007669"/>
    <property type="project" value="Ensembl"/>
</dbReference>
<dbReference type="GO" id="GO:0000400">
    <property type="term" value="F:four-way junction DNA binding"/>
    <property type="evidence" value="ECO:0007669"/>
    <property type="project" value="Ensembl"/>
</dbReference>
<dbReference type="GO" id="GO:1990814">
    <property type="term" value="F:DNA/DNA annealing activity"/>
    <property type="evidence" value="ECO:0007669"/>
    <property type="project" value="Ensembl"/>
</dbReference>
<dbReference type="FunFam" id="1.10.10.10:FF:000310">
    <property type="entry name" value="Bloom syndrome RecQ-like helicase"/>
    <property type="match status" value="1"/>
</dbReference>
<reference evidence="24" key="1">
    <citation type="submission" date="2025-08" db="UniProtKB">
        <authorList>
            <consortium name="Ensembl"/>
        </authorList>
    </citation>
    <scope>IDENTIFICATION</scope>
</reference>
<dbReference type="Proteomes" id="UP000694381">
    <property type="component" value="Unassembled WGS sequence"/>
</dbReference>
<dbReference type="Ensembl" id="ENSNGAT00000001784.1">
    <property type="protein sequence ID" value="ENSNGAP00000001749.1"/>
    <property type="gene ID" value="ENSNGAG00000001275.1"/>
</dbReference>
<dbReference type="FunFam" id="3.40.50.300:FF:000340">
    <property type="entry name" value="Bloom syndrome, RecQ helicase"/>
    <property type="match status" value="1"/>
</dbReference>
<dbReference type="GO" id="GO:0002039">
    <property type="term" value="F:p53 binding"/>
    <property type="evidence" value="ECO:0007669"/>
    <property type="project" value="Ensembl"/>
</dbReference>
<evidence type="ECO:0000313" key="25">
    <source>
        <dbReference type="Proteomes" id="UP000694381"/>
    </source>
</evidence>
<evidence type="ECO:0000256" key="9">
    <source>
        <dbReference type="ARBA" id="ARBA00022806"/>
    </source>
</evidence>
<dbReference type="PROSITE" id="PS51192">
    <property type="entry name" value="HELICASE_ATP_BIND_1"/>
    <property type="match status" value="1"/>
</dbReference>
<dbReference type="GO" id="GO:0010165">
    <property type="term" value="P:response to X-ray"/>
    <property type="evidence" value="ECO:0007669"/>
    <property type="project" value="Ensembl"/>
</dbReference>
<dbReference type="GO" id="GO:0072711">
    <property type="term" value="P:cellular response to hydroxyurea"/>
    <property type="evidence" value="ECO:0007669"/>
    <property type="project" value="Ensembl"/>
</dbReference>
<dbReference type="Pfam" id="PF16204">
    <property type="entry name" value="BDHCT_assoc"/>
    <property type="match status" value="1"/>
</dbReference>
<dbReference type="InterPro" id="IPR036390">
    <property type="entry name" value="WH_DNA-bd_sf"/>
</dbReference>
<dbReference type="InterPro" id="IPR032284">
    <property type="entry name" value="RecQ_Zn-bd"/>
</dbReference>
<dbReference type="EC" id="5.6.2.4" evidence="17"/>
<comment type="cofactor">
    <cofactor evidence="1">
        <name>Zn(2+)</name>
        <dbReference type="ChEBI" id="CHEBI:29105"/>
    </cofactor>
</comment>
<dbReference type="GO" id="GO:0045893">
    <property type="term" value="P:positive regulation of DNA-templated transcription"/>
    <property type="evidence" value="ECO:0007669"/>
    <property type="project" value="Ensembl"/>
</dbReference>
<dbReference type="GO" id="GO:0000403">
    <property type="term" value="F:Y-form DNA binding"/>
    <property type="evidence" value="ECO:0007669"/>
    <property type="project" value="Ensembl"/>
</dbReference>
<dbReference type="InterPro" id="IPR002464">
    <property type="entry name" value="DNA/RNA_helicase_DEAH_CS"/>
</dbReference>
<evidence type="ECO:0000256" key="15">
    <source>
        <dbReference type="ARBA" id="ARBA00023242"/>
    </source>
</evidence>
<dbReference type="SUPFAM" id="SSF52540">
    <property type="entry name" value="P-loop containing nucleoside triphosphate hydrolases"/>
    <property type="match status" value="2"/>
</dbReference>
<dbReference type="Pfam" id="PF09382">
    <property type="entry name" value="RQC"/>
    <property type="match status" value="1"/>
</dbReference>
<dbReference type="GO" id="GO:0016605">
    <property type="term" value="C:PML body"/>
    <property type="evidence" value="ECO:0007669"/>
    <property type="project" value="Ensembl"/>
</dbReference>
<dbReference type="PROSITE" id="PS51194">
    <property type="entry name" value="HELICASE_CTER"/>
    <property type="match status" value="1"/>
</dbReference>
<feature type="region of interest" description="Disordered" evidence="20">
    <location>
        <begin position="508"/>
        <end position="542"/>
    </location>
</feature>
<dbReference type="GO" id="GO:0016363">
    <property type="term" value="C:nuclear matrix"/>
    <property type="evidence" value="ECO:0007669"/>
    <property type="project" value="Ensembl"/>
</dbReference>
<dbReference type="GO" id="GO:0051782">
    <property type="term" value="P:negative regulation of cell division"/>
    <property type="evidence" value="ECO:0007669"/>
    <property type="project" value="Ensembl"/>
</dbReference>
<comment type="similarity">
    <text evidence="3">Belongs to the helicase family. RecQ subfamily.</text>
</comment>
<dbReference type="GeneTree" id="ENSGT00940000156800"/>
<dbReference type="GO" id="GO:0009378">
    <property type="term" value="F:four-way junction helicase activity"/>
    <property type="evidence" value="ECO:0007669"/>
    <property type="project" value="Ensembl"/>
</dbReference>
<keyword evidence="12" id="KW-0238">DNA-binding</keyword>
<dbReference type="GO" id="GO:1905773">
    <property type="term" value="F:8-hydroxy-2'-deoxyguanosine DNA binding"/>
    <property type="evidence" value="ECO:0007669"/>
    <property type="project" value="Ensembl"/>
</dbReference>
<evidence type="ECO:0000256" key="17">
    <source>
        <dbReference type="ARBA" id="ARBA00034808"/>
    </source>
</evidence>
<dbReference type="Pfam" id="PF16202">
    <property type="entry name" value="BLM_N"/>
    <property type="match status" value="1"/>
</dbReference>
<dbReference type="Pfam" id="PF00271">
    <property type="entry name" value="Helicase_C"/>
    <property type="match status" value="1"/>
</dbReference>
<keyword evidence="14" id="KW-0413">Isomerase</keyword>
<keyword evidence="25" id="KW-1185">Reference proteome</keyword>
<feature type="compositionally biased region" description="Basic residues" evidence="20">
    <location>
        <begin position="1327"/>
        <end position="1344"/>
    </location>
</feature>
<keyword evidence="9" id="KW-0347">Helicase</keyword>
<keyword evidence="8" id="KW-0378">Hydrolase</keyword>
<dbReference type="InterPro" id="IPR001650">
    <property type="entry name" value="Helicase_C-like"/>
</dbReference>
<dbReference type="InterPro" id="IPR012532">
    <property type="entry name" value="BDHCT"/>
</dbReference>
<dbReference type="Gene3D" id="1.10.10.10">
    <property type="entry name" value="Winged helix-like DNA-binding domain superfamily/Winged helix DNA-binding domain"/>
    <property type="match status" value="1"/>
</dbReference>
<dbReference type="GO" id="GO:0005730">
    <property type="term" value="C:nucleolus"/>
    <property type="evidence" value="ECO:0007669"/>
    <property type="project" value="Ensembl"/>
</dbReference>
<dbReference type="NCBIfam" id="TIGR00614">
    <property type="entry name" value="recQ_fam"/>
    <property type="match status" value="1"/>
</dbReference>
<dbReference type="GO" id="GO:0061749">
    <property type="term" value="F:forked DNA-dependent helicase activity"/>
    <property type="evidence" value="ECO:0007669"/>
    <property type="project" value="Ensembl"/>
</dbReference>
<protein>
    <recommendedName>
        <fullName evidence="19">RecQ-like DNA helicase BLM</fullName>
        <ecNumber evidence="17">5.6.2.4</ecNumber>
    </recommendedName>
    <alternativeName>
        <fullName evidence="18">DNA 3'-5' helicase BLM</fullName>
    </alternativeName>
</protein>
<comment type="subcellular location">
    <subcellularLocation>
        <location evidence="2">Nucleus</location>
    </subcellularLocation>
</comment>
<accession>A0A8C6W236</accession>
<dbReference type="SMART" id="SM00956">
    <property type="entry name" value="RQC"/>
    <property type="match status" value="1"/>
</dbReference>
<dbReference type="InterPro" id="IPR036388">
    <property type="entry name" value="WH-like_DNA-bd_sf"/>
</dbReference>
<dbReference type="GO" id="GO:0071479">
    <property type="term" value="P:cellular response to ionizing radiation"/>
    <property type="evidence" value="ECO:0007669"/>
    <property type="project" value="Ensembl"/>
</dbReference>
<dbReference type="GO" id="GO:0032392">
    <property type="term" value="P:DNA geometric change"/>
    <property type="evidence" value="ECO:0007669"/>
    <property type="project" value="Ensembl"/>
</dbReference>
<feature type="region of interest" description="Disordered" evidence="20">
    <location>
        <begin position="1287"/>
        <end position="1394"/>
    </location>
</feature>
<dbReference type="GO" id="GO:0000405">
    <property type="term" value="F:bubble DNA binding"/>
    <property type="evidence" value="ECO:0007669"/>
    <property type="project" value="Ensembl"/>
</dbReference>
<feature type="compositionally biased region" description="Low complexity" evidence="20">
    <location>
        <begin position="1352"/>
        <end position="1387"/>
    </location>
</feature>
<keyword evidence="4" id="KW-0235">DNA replication</keyword>
<keyword evidence="10" id="KW-0862">Zinc</keyword>
<dbReference type="InterPro" id="IPR044876">
    <property type="entry name" value="HRDC_dom_sf"/>
</dbReference>
<dbReference type="InterPro" id="IPR004589">
    <property type="entry name" value="DNA_helicase_ATP-dep_RecQ"/>
</dbReference>
<dbReference type="GO" id="GO:0072757">
    <property type="term" value="P:cellular response to camptothecin"/>
    <property type="evidence" value="ECO:0007669"/>
    <property type="project" value="Ensembl"/>
</dbReference>
<dbReference type="InterPro" id="IPR002121">
    <property type="entry name" value="HRDC_dom"/>
</dbReference>
<dbReference type="SUPFAM" id="SSF46785">
    <property type="entry name" value="Winged helix' DNA-binding domain"/>
    <property type="match status" value="1"/>
</dbReference>
<evidence type="ECO:0000259" key="23">
    <source>
        <dbReference type="PROSITE" id="PS51194"/>
    </source>
</evidence>
<gene>
    <name evidence="24" type="primary">Blm</name>
</gene>
<dbReference type="Gene3D" id="3.40.50.300">
    <property type="entry name" value="P-loop containing nucleotide triphosphate hydrolases"/>
    <property type="match status" value="2"/>
</dbReference>
<evidence type="ECO:0000256" key="4">
    <source>
        <dbReference type="ARBA" id="ARBA00022705"/>
    </source>
</evidence>
<dbReference type="InterPro" id="IPR018982">
    <property type="entry name" value="RQC_domain"/>
</dbReference>
<feature type="domain" description="Helicase C-terminal" evidence="23">
    <location>
        <begin position="874"/>
        <end position="1021"/>
    </location>
</feature>
<evidence type="ECO:0000256" key="3">
    <source>
        <dbReference type="ARBA" id="ARBA00005446"/>
    </source>
</evidence>
<evidence type="ECO:0000256" key="11">
    <source>
        <dbReference type="ARBA" id="ARBA00022840"/>
    </source>
</evidence>
<dbReference type="InterPro" id="IPR014001">
    <property type="entry name" value="Helicase_ATP-bd"/>
</dbReference>
<dbReference type="SMART" id="SM00341">
    <property type="entry name" value="HRDC"/>
    <property type="match status" value="1"/>
</dbReference>
<dbReference type="GO" id="GO:0016818">
    <property type="term" value="F:hydrolase activity, acting on acid anhydrides, in phosphorus-containing anhydrides"/>
    <property type="evidence" value="ECO:0007669"/>
    <property type="project" value="InterPro"/>
</dbReference>
<evidence type="ECO:0000256" key="18">
    <source>
        <dbReference type="ARBA" id="ARBA00044542"/>
    </source>
</evidence>
<dbReference type="GO" id="GO:0005829">
    <property type="term" value="C:cytosol"/>
    <property type="evidence" value="ECO:0007669"/>
    <property type="project" value="Ensembl"/>
</dbReference>
<comment type="catalytic activity">
    <reaction evidence="16">
        <text>Couples ATP hydrolysis with the unwinding of duplex DNA by translocating in the 3'-5' direction.</text>
        <dbReference type="EC" id="5.6.2.4"/>
    </reaction>
</comment>
<dbReference type="GO" id="GO:0042803">
    <property type="term" value="F:protein homodimerization activity"/>
    <property type="evidence" value="ECO:0007669"/>
    <property type="project" value="Ensembl"/>
</dbReference>
<evidence type="ECO:0000256" key="10">
    <source>
        <dbReference type="ARBA" id="ARBA00022833"/>
    </source>
</evidence>
<dbReference type="SMART" id="SM00490">
    <property type="entry name" value="HELICc"/>
    <property type="match status" value="1"/>
</dbReference>
<dbReference type="GO" id="GO:0000729">
    <property type="term" value="P:DNA double-strand break processing"/>
    <property type="evidence" value="ECO:0007669"/>
    <property type="project" value="Ensembl"/>
</dbReference>
<dbReference type="GO" id="GO:0031422">
    <property type="term" value="C:RecQ family helicase-topoisomerase III complex"/>
    <property type="evidence" value="ECO:0007669"/>
    <property type="project" value="Ensembl"/>
</dbReference>
<evidence type="ECO:0000256" key="13">
    <source>
        <dbReference type="ARBA" id="ARBA00023204"/>
    </source>
</evidence>
<feature type="domain" description="HRDC" evidence="21">
    <location>
        <begin position="1206"/>
        <end position="1286"/>
    </location>
</feature>
<dbReference type="Pfam" id="PF00570">
    <property type="entry name" value="HRDC"/>
    <property type="match status" value="1"/>
</dbReference>
<dbReference type="SMART" id="SM00487">
    <property type="entry name" value="DEXDc"/>
    <property type="match status" value="1"/>
</dbReference>
<dbReference type="InterPro" id="IPR027417">
    <property type="entry name" value="P-loop_NTPase"/>
</dbReference>
<proteinExistence type="inferred from homology"/>
<dbReference type="Gene3D" id="1.10.150.80">
    <property type="entry name" value="HRDC domain"/>
    <property type="match status" value="1"/>
</dbReference>
<evidence type="ECO:0000313" key="24">
    <source>
        <dbReference type="Ensembl" id="ENSNGAP00000001749.1"/>
    </source>
</evidence>
<dbReference type="GO" id="GO:0000800">
    <property type="term" value="C:lateral element"/>
    <property type="evidence" value="ECO:0007669"/>
    <property type="project" value="Ensembl"/>
</dbReference>
<evidence type="ECO:0000256" key="8">
    <source>
        <dbReference type="ARBA" id="ARBA00022801"/>
    </source>
</evidence>
<dbReference type="Pfam" id="PF16124">
    <property type="entry name" value="RecQ_Zn_bind"/>
    <property type="match status" value="1"/>
</dbReference>
<dbReference type="PANTHER" id="PTHR13710:SF153">
    <property type="entry name" value="RECQ-LIKE DNA HELICASE BLM"/>
    <property type="match status" value="1"/>
</dbReference>
<organism evidence="24 25">
    <name type="scientific">Nannospalax galili</name>
    <name type="common">Northern Israeli blind subterranean mole rat</name>
    <name type="synonym">Spalax galili</name>
    <dbReference type="NCBI Taxonomy" id="1026970"/>
    <lineage>
        <taxon>Eukaryota</taxon>
        <taxon>Metazoa</taxon>
        <taxon>Chordata</taxon>
        <taxon>Craniata</taxon>
        <taxon>Vertebrata</taxon>
        <taxon>Euteleostomi</taxon>
        <taxon>Mammalia</taxon>
        <taxon>Eutheria</taxon>
        <taxon>Euarchontoglires</taxon>
        <taxon>Glires</taxon>
        <taxon>Rodentia</taxon>
        <taxon>Myomorpha</taxon>
        <taxon>Muroidea</taxon>
        <taxon>Spalacidae</taxon>
        <taxon>Spalacinae</taxon>
        <taxon>Nannospalax</taxon>
    </lineage>
</organism>
<reference evidence="24" key="2">
    <citation type="submission" date="2025-09" db="UniProtKB">
        <authorList>
            <consortium name="Ensembl"/>
        </authorList>
    </citation>
    <scope>IDENTIFICATION</scope>
</reference>
<name>A0A8C6W236_NANGA</name>
<dbReference type="GO" id="GO:0051260">
    <property type="term" value="P:protein homooligomerization"/>
    <property type="evidence" value="ECO:0007669"/>
    <property type="project" value="Ensembl"/>
</dbReference>
<dbReference type="PROSITE" id="PS00690">
    <property type="entry name" value="DEAH_ATP_HELICASE"/>
    <property type="match status" value="1"/>
</dbReference>
<dbReference type="OMA" id="STTCRRM"/>
<dbReference type="GO" id="GO:0061821">
    <property type="term" value="F:telomeric D-loop binding"/>
    <property type="evidence" value="ECO:0007669"/>
    <property type="project" value="Ensembl"/>
</dbReference>
<dbReference type="GO" id="GO:0005524">
    <property type="term" value="F:ATP binding"/>
    <property type="evidence" value="ECO:0007669"/>
    <property type="project" value="UniProtKB-KW"/>
</dbReference>
<feature type="domain" description="Helicase ATP-binding" evidence="22">
    <location>
        <begin position="673"/>
        <end position="848"/>
    </location>
</feature>
<evidence type="ECO:0000259" key="22">
    <source>
        <dbReference type="PROSITE" id="PS51192"/>
    </source>
</evidence>
<dbReference type="PROSITE" id="PS50967">
    <property type="entry name" value="HRDC"/>
    <property type="match status" value="1"/>
</dbReference>
<dbReference type="Pfam" id="PF00270">
    <property type="entry name" value="DEAD"/>
    <property type="match status" value="1"/>
</dbReference>
<evidence type="ECO:0000256" key="12">
    <source>
        <dbReference type="ARBA" id="ARBA00023125"/>
    </source>
</evidence>
<evidence type="ECO:0000259" key="21">
    <source>
        <dbReference type="PROSITE" id="PS50967"/>
    </source>
</evidence>
<keyword evidence="7" id="KW-0227">DNA damage</keyword>
<feature type="compositionally biased region" description="Polar residues" evidence="20">
    <location>
        <begin position="513"/>
        <end position="525"/>
    </location>
</feature>
<dbReference type="CDD" id="cd18016">
    <property type="entry name" value="DEXHc_RecQ2_BLM"/>
    <property type="match status" value="1"/>
</dbReference>
<dbReference type="InterPro" id="IPR032439">
    <property type="entry name" value="BDHCT_assoc"/>
</dbReference>
<evidence type="ECO:0000256" key="20">
    <source>
        <dbReference type="SAM" id="MobiDB-lite"/>
    </source>
</evidence>
<dbReference type="GO" id="GO:0071139">
    <property type="term" value="P:resolution of DNA recombination intermediates"/>
    <property type="evidence" value="ECO:0007669"/>
    <property type="project" value="Ensembl"/>
</dbReference>